<dbReference type="InterPro" id="IPR050807">
    <property type="entry name" value="TransReg_Diox_bact_type"/>
</dbReference>
<dbReference type="PANTHER" id="PTHR46797">
    <property type="entry name" value="HTH-TYPE TRANSCRIPTIONAL REGULATOR"/>
    <property type="match status" value="1"/>
</dbReference>
<dbReference type="InterPro" id="IPR011051">
    <property type="entry name" value="RmlC_Cupin_sf"/>
</dbReference>
<evidence type="ECO:0000256" key="2">
    <source>
        <dbReference type="ARBA" id="ARBA00023125"/>
    </source>
</evidence>
<dbReference type="EMBL" id="JAJKBJ010000034">
    <property type="protein sequence ID" value="MCL9685684.1"/>
    <property type="molecule type" value="Genomic_DNA"/>
</dbReference>
<feature type="domain" description="HTH cro/C1-type" evidence="4">
    <location>
        <begin position="12"/>
        <end position="66"/>
    </location>
</feature>
<dbReference type="Pfam" id="PF07883">
    <property type="entry name" value="Cupin_2"/>
    <property type="match status" value="1"/>
</dbReference>
<organism evidence="5 6">
    <name type="scientific">Legionella maioricensis</name>
    <dbReference type="NCBI Taxonomy" id="2896528"/>
    <lineage>
        <taxon>Bacteria</taxon>
        <taxon>Pseudomonadati</taxon>
        <taxon>Pseudomonadota</taxon>
        <taxon>Gammaproteobacteria</taxon>
        <taxon>Legionellales</taxon>
        <taxon>Legionellaceae</taxon>
        <taxon>Legionella</taxon>
    </lineage>
</organism>
<evidence type="ECO:0000259" key="4">
    <source>
        <dbReference type="PROSITE" id="PS50943"/>
    </source>
</evidence>
<dbReference type="InterPro" id="IPR001387">
    <property type="entry name" value="Cro/C1-type_HTH"/>
</dbReference>
<dbReference type="Gene3D" id="2.60.120.10">
    <property type="entry name" value="Jelly Rolls"/>
    <property type="match status" value="1"/>
</dbReference>
<gene>
    <name evidence="5" type="ORF">LOX96_16405</name>
</gene>
<dbReference type="InterPro" id="IPR013096">
    <property type="entry name" value="Cupin_2"/>
</dbReference>
<dbReference type="AlphaFoldDB" id="A0A9X2IC94"/>
<dbReference type="Proteomes" id="UP001139721">
    <property type="component" value="Unassembled WGS sequence"/>
</dbReference>
<evidence type="ECO:0000256" key="3">
    <source>
        <dbReference type="ARBA" id="ARBA00023163"/>
    </source>
</evidence>
<evidence type="ECO:0000313" key="6">
    <source>
        <dbReference type="Proteomes" id="UP001139721"/>
    </source>
</evidence>
<reference evidence="5" key="1">
    <citation type="submission" date="2021-11" db="EMBL/GenBank/DDBJ databases">
        <title>Legionella maioricencis sp. nov., a new species isolated from hot water samples in Mallorca.</title>
        <authorList>
            <person name="Crespi S."/>
            <person name="Drasar V."/>
            <person name="Salva-Serra F."/>
            <person name="Jaen-Luchoro D."/>
            <person name="Pineiro-Iglesias B."/>
            <person name="Aliaga F."/>
            <person name="Fernandez-Juarez V."/>
            <person name="Coll G."/>
            <person name="Moore E.R.B."/>
            <person name="Bennasar-Figueras A."/>
        </authorList>
    </citation>
    <scope>NUCLEOTIDE SEQUENCE</scope>
    <source>
        <strain evidence="5">HCPI-6</strain>
    </source>
</reference>
<dbReference type="GO" id="GO:0005829">
    <property type="term" value="C:cytosol"/>
    <property type="evidence" value="ECO:0007669"/>
    <property type="project" value="TreeGrafter"/>
</dbReference>
<dbReference type="GO" id="GO:0003677">
    <property type="term" value="F:DNA binding"/>
    <property type="evidence" value="ECO:0007669"/>
    <property type="project" value="UniProtKB-KW"/>
</dbReference>
<evidence type="ECO:0000313" key="5">
    <source>
        <dbReference type="EMBL" id="MCL9685684.1"/>
    </source>
</evidence>
<dbReference type="InterPro" id="IPR010982">
    <property type="entry name" value="Lambda_DNA-bd_dom_sf"/>
</dbReference>
<dbReference type="RefSeq" id="WP_250424563.1">
    <property type="nucleotide sequence ID" value="NZ_JAJKBJ010000034.1"/>
</dbReference>
<dbReference type="SUPFAM" id="SSF47413">
    <property type="entry name" value="lambda repressor-like DNA-binding domains"/>
    <property type="match status" value="1"/>
</dbReference>
<keyword evidence="6" id="KW-1185">Reference proteome</keyword>
<protein>
    <submittedName>
        <fullName evidence="5">XRE family transcriptional regulator</fullName>
    </submittedName>
</protein>
<comment type="caution">
    <text evidence="5">The sequence shown here is derived from an EMBL/GenBank/DDBJ whole genome shotgun (WGS) entry which is preliminary data.</text>
</comment>
<keyword evidence="2" id="KW-0238">DNA-binding</keyword>
<dbReference type="Gene3D" id="1.10.260.40">
    <property type="entry name" value="lambda repressor-like DNA-binding domains"/>
    <property type="match status" value="1"/>
</dbReference>
<keyword evidence="3" id="KW-0804">Transcription</keyword>
<proteinExistence type="predicted"/>
<dbReference type="InterPro" id="IPR014710">
    <property type="entry name" value="RmlC-like_jellyroll"/>
</dbReference>
<accession>A0A9X2IC94</accession>
<sequence length="199" mass="22325">MKNIYKHIATTLKDLRQQKGWSLDKAALATGVSKAMLGQIEREESSPTIATLWKIATGFEASFSSFIEEIDAESNEAVYRTGQVQTIHPDDKKIRVLPLFPFDPQLNFELFVIELLPGCEHLSPPHKDGVIEHVVVVQGSMEILVDGGWHKLSNGEGIRFNANQPHGYRNLMPQAATFHDIIHYPKAHSSHEPSSLEEF</sequence>
<dbReference type="SMART" id="SM00530">
    <property type="entry name" value="HTH_XRE"/>
    <property type="match status" value="1"/>
</dbReference>
<dbReference type="PANTHER" id="PTHR46797:SF23">
    <property type="entry name" value="HTH-TYPE TRANSCRIPTIONAL REGULATOR SUTR"/>
    <property type="match status" value="1"/>
</dbReference>
<dbReference type="SUPFAM" id="SSF51182">
    <property type="entry name" value="RmlC-like cupins"/>
    <property type="match status" value="1"/>
</dbReference>
<dbReference type="CDD" id="cd02209">
    <property type="entry name" value="cupin_XRE_C"/>
    <property type="match status" value="1"/>
</dbReference>
<keyword evidence="1" id="KW-0805">Transcription regulation</keyword>
<dbReference type="CDD" id="cd00093">
    <property type="entry name" value="HTH_XRE"/>
    <property type="match status" value="1"/>
</dbReference>
<evidence type="ECO:0000256" key="1">
    <source>
        <dbReference type="ARBA" id="ARBA00023015"/>
    </source>
</evidence>
<dbReference type="GO" id="GO:0003700">
    <property type="term" value="F:DNA-binding transcription factor activity"/>
    <property type="evidence" value="ECO:0007669"/>
    <property type="project" value="TreeGrafter"/>
</dbReference>
<dbReference type="PROSITE" id="PS50943">
    <property type="entry name" value="HTH_CROC1"/>
    <property type="match status" value="1"/>
</dbReference>
<name>A0A9X2IC94_9GAMM</name>
<dbReference type="Pfam" id="PF01381">
    <property type="entry name" value="HTH_3"/>
    <property type="match status" value="1"/>
</dbReference>